<dbReference type="AlphaFoldDB" id="A0A0F9ZT63"/>
<protein>
    <recommendedName>
        <fullName evidence="4">Antitoxin</fullName>
    </recommendedName>
</protein>
<sequence>MANIIPITQARSKLGNLAELAIASNYFVLTKGTKPPVALVDLAYLRNLETAVGKIYQKTFIDPKLDKYTRNFSNMEIKKWLQEDEI</sequence>
<comment type="similarity">
    <text evidence="1">Belongs to the phD/YefM antitoxin family.</text>
</comment>
<evidence type="ECO:0008006" key="4">
    <source>
        <dbReference type="Google" id="ProtNLM"/>
    </source>
</evidence>
<evidence type="ECO:0000313" key="3">
    <source>
        <dbReference type="Proteomes" id="UP000033995"/>
    </source>
</evidence>
<name>A0A0F9ZT63_9BACT</name>
<dbReference type="EMBL" id="LBOZ01000004">
    <property type="protein sequence ID" value="KKP47459.1"/>
    <property type="molecule type" value="Genomic_DNA"/>
</dbReference>
<gene>
    <name evidence="2" type="ORF">UR38_C0004G0002</name>
</gene>
<organism evidence="2 3">
    <name type="scientific">Candidatus Woesebacteria bacterium GW2011_GWA2_33_28</name>
    <dbReference type="NCBI Taxonomy" id="1618561"/>
    <lineage>
        <taxon>Bacteria</taxon>
        <taxon>Candidatus Woeseibacteriota</taxon>
    </lineage>
</organism>
<reference evidence="2 3" key="1">
    <citation type="journal article" date="2015" name="Nature">
        <title>rRNA introns, odd ribosomes, and small enigmatic genomes across a large radiation of phyla.</title>
        <authorList>
            <person name="Brown C.T."/>
            <person name="Hug L.A."/>
            <person name="Thomas B.C."/>
            <person name="Sharon I."/>
            <person name="Castelle C.J."/>
            <person name="Singh A."/>
            <person name="Wilkins M.J."/>
            <person name="Williams K.H."/>
            <person name="Banfield J.F."/>
        </authorList>
    </citation>
    <scope>NUCLEOTIDE SEQUENCE [LARGE SCALE GENOMIC DNA]</scope>
</reference>
<comment type="caution">
    <text evidence="2">The sequence shown here is derived from an EMBL/GenBank/DDBJ whole genome shotgun (WGS) entry which is preliminary data.</text>
</comment>
<dbReference type="InterPro" id="IPR036165">
    <property type="entry name" value="YefM-like_sf"/>
</dbReference>
<evidence type="ECO:0000256" key="1">
    <source>
        <dbReference type="ARBA" id="ARBA00009981"/>
    </source>
</evidence>
<proteinExistence type="inferred from homology"/>
<dbReference type="SUPFAM" id="SSF143120">
    <property type="entry name" value="YefM-like"/>
    <property type="match status" value="1"/>
</dbReference>
<dbReference type="Proteomes" id="UP000033995">
    <property type="component" value="Unassembled WGS sequence"/>
</dbReference>
<evidence type="ECO:0000313" key="2">
    <source>
        <dbReference type="EMBL" id="KKP47459.1"/>
    </source>
</evidence>
<accession>A0A0F9ZT63</accession>